<feature type="domain" description="Glycosyltransferase 2-like" evidence="1">
    <location>
        <begin position="6"/>
        <end position="176"/>
    </location>
</feature>
<dbReference type="KEGG" id="fit:Fi14EGH31_26800"/>
<dbReference type="GO" id="GO:0016758">
    <property type="term" value="F:hexosyltransferase activity"/>
    <property type="evidence" value="ECO:0007669"/>
    <property type="project" value="UniProtKB-ARBA"/>
</dbReference>
<dbReference type="AlphaFoldDB" id="A0A7I8E2F2"/>
<dbReference type="Gene3D" id="3.90.550.10">
    <property type="entry name" value="Spore Coat Polysaccharide Biosynthesis Protein SpsA, Chain A"/>
    <property type="match status" value="1"/>
</dbReference>
<dbReference type="GeneID" id="70581118"/>
<evidence type="ECO:0000259" key="1">
    <source>
        <dbReference type="Pfam" id="PF00535"/>
    </source>
</evidence>
<dbReference type="PANTHER" id="PTHR22916:SF3">
    <property type="entry name" value="UDP-GLCNAC:BETAGAL BETA-1,3-N-ACETYLGLUCOSAMINYLTRANSFERASE-LIKE PROTEIN 1"/>
    <property type="match status" value="1"/>
</dbReference>
<dbReference type="InterPro" id="IPR029044">
    <property type="entry name" value="Nucleotide-diphossugar_trans"/>
</dbReference>
<organism evidence="2 3">
    <name type="scientific">Faecalibacillus intestinalis</name>
    <dbReference type="NCBI Taxonomy" id="1982626"/>
    <lineage>
        <taxon>Bacteria</taxon>
        <taxon>Bacillati</taxon>
        <taxon>Bacillota</taxon>
        <taxon>Erysipelotrichia</taxon>
        <taxon>Erysipelotrichales</taxon>
        <taxon>Coprobacillaceae</taxon>
        <taxon>Faecalibacillus</taxon>
    </lineage>
</organism>
<dbReference type="Proteomes" id="UP000593842">
    <property type="component" value="Chromosome"/>
</dbReference>
<name>A0A7I8E2F2_9FIRM</name>
<dbReference type="InterPro" id="IPR001173">
    <property type="entry name" value="Glyco_trans_2-like"/>
</dbReference>
<evidence type="ECO:0000313" key="2">
    <source>
        <dbReference type="EMBL" id="BCL58968.1"/>
    </source>
</evidence>
<reference evidence="3" key="1">
    <citation type="submission" date="2020-09" db="EMBL/GenBank/DDBJ databases">
        <title>Complete genome sequencing of Faecalibacillus intestinalis strain 14EGH31.</title>
        <authorList>
            <person name="Sakamoto M."/>
            <person name="Murakami T."/>
            <person name="Mori H."/>
        </authorList>
    </citation>
    <scope>NUCLEOTIDE SEQUENCE [LARGE SCALE GENOMIC DNA]</scope>
    <source>
        <strain evidence="3">14EGH31</strain>
    </source>
</reference>
<dbReference type="EMBL" id="AP024085">
    <property type="protein sequence ID" value="BCL58968.1"/>
    <property type="molecule type" value="Genomic_DNA"/>
</dbReference>
<dbReference type="PANTHER" id="PTHR22916">
    <property type="entry name" value="GLYCOSYLTRANSFERASE"/>
    <property type="match status" value="1"/>
</dbReference>
<dbReference type="RefSeq" id="WP_022001096.1">
    <property type="nucleotide sequence ID" value="NZ_AP024085.1"/>
</dbReference>
<sequence length="292" mass="34146">MNIEATIIVMVYKNLNQVIQTLDSIKKQTYSNYEVIVSDDGSPNYTQEDFDKITEQYKNEFTYFKLINNGINRGTVKHFNSLISQAKGTIICPLSSGDQFYNENSLQEIMNAFDQEDKLIYTSKRMIKKENSIEYYPSLYQVSLLDQSNHFFEYIMKYGNFVSGASTYYKKEIFDKYGLFDEKYKLLEDYPFYVNLAFNNEKIGYIDYPTIQYELGGISTASNRNPLLDQDYVTLFKDVLSQKDIHLSHMTKRALNYRIDKITKKYNSFLVQLLYIDVVIMLCLNKAGIIKG</sequence>
<accession>A0A7I8E2F2</accession>
<proteinExistence type="predicted"/>
<gene>
    <name evidence="2" type="ORF">Fi14EGH31_26800</name>
</gene>
<protein>
    <recommendedName>
        <fullName evidence="1">Glycosyltransferase 2-like domain-containing protein</fullName>
    </recommendedName>
</protein>
<dbReference type="Pfam" id="PF00535">
    <property type="entry name" value="Glycos_transf_2"/>
    <property type="match status" value="1"/>
</dbReference>
<evidence type="ECO:0000313" key="3">
    <source>
        <dbReference type="Proteomes" id="UP000593842"/>
    </source>
</evidence>
<dbReference type="SUPFAM" id="SSF53448">
    <property type="entry name" value="Nucleotide-diphospho-sugar transferases"/>
    <property type="match status" value="1"/>
</dbReference>